<dbReference type="PANTHER" id="PTHR13932:SF5">
    <property type="entry name" value="RADICAL S-ADENOSYL METHIONINE DOMAIN-CONTAINING PROTEIN 1, MITOCHONDRIAL"/>
    <property type="match status" value="1"/>
</dbReference>
<comment type="caution">
    <text evidence="1">The sequence shown here is derived from an EMBL/GenBank/DDBJ whole genome shotgun (WGS) entry which is preliminary data.</text>
</comment>
<name>A0A8H7PQS0_9FUNG</name>
<dbReference type="GO" id="GO:0006779">
    <property type="term" value="P:porphyrin-containing compound biosynthetic process"/>
    <property type="evidence" value="ECO:0007669"/>
    <property type="project" value="TreeGrafter"/>
</dbReference>
<dbReference type="InterPro" id="IPR058240">
    <property type="entry name" value="rSAM_sf"/>
</dbReference>
<dbReference type="GO" id="GO:0051539">
    <property type="term" value="F:4 iron, 4 sulfur cluster binding"/>
    <property type="evidence" value="ECO:0007669"/>
    <property type="project" value="TreeGrafter"/>
</dbReference>
<evidence type="ECO:0000313" key="2">
    <source>
        <dbReference type="Proteomes" id="UP000612746"/>
    </source>
</evidence>
<feature type="non-terminal residue" evidence="1">
    <location>
        <position position="1"/>
    </location>
</feature>
<organism evidence="1 2">
    <name type="scientific">Umbelopsis vinacea</name>
    <dbReference type="NCBI Taxonomy" id="44442"/>
    <lineage>
        <taxon>Eukaryota</taxon>
        <taxon>Fungi</taxon>
        <taxon>Fungi incertae sedis</taxon>
        <taxon>Mucoromycota</taxon>
        <taxon>Mucoromycotina</taxon>
        <taxon>Umbelopsidomycetes</taxon>
        <taxon>Umbelopsidales</taxon>
        <taxon>Umbelopsidaceae</taxon>
        <taxon>Umbelopsis</taxon>
    </lineage>
</organism>
<dbReference type="PANTHER" id="PTHR13932">
    <property type="entry name" value="COPROPORPHYRINIGEN III OXIDASE"/>
    <property type="match status" value="1"/>
</dbReference>
<dbReference type="InterPro" id="IPR034505">
    <property type="entry name" value="Coproporphyrinogen-III_oxidase"/>
</dbReference>
<dbReference type="EMBL" id="JAEPRA010000011">
    <property type="protein sequence ID" value="KAG2178376.1"/>
    <property type="molecule type" value="Genomic_DNA"/>
</dbReference>
<dbReference type="AlphaFoldDB" id="A0A8H7PQS0"/>
<gene>
    <name evidence="1" type="ORF">INT44_001528</name>
</gene>
<reference evidence="1" key="1">
    <citation type="submission" date="2020-12" db="EMBL/GenBank/DDBJ databases">
        <title>Metabolic potential, ecology and presence of endohyphal bacteria is reflected in genomic diversity of Mucoromycotina.</title>
        <authorList>
            <person name="Muszewska A."/>
            <person name="Okrasinska A."/>
            <person name="Steczkiewicz K."/>
            <person name="Drgas O."/>
            <person name="Orlowska M."/>
            <person name="Perlinska-Lenart U."/>
            <person name="Aleksandrzak-Piekarczyk T."/>
            <person name="Szatraj K."/>
            <person name="Zielenkiewicz U."/>
            <person name="Pilsyk S."/>
            <person name="Malc E."/>
            <person name="Mieczkowski P."/>
            <person name="Kruszewska J.S."/>
            <person name="Biernat P."/>
            <person name="Pawlowska J."/>
        </authorList>
    </citation>
    <scope>NUCLEOTIDE SEQUENCE</scope>
    <source>
        <strain evidence="1">WA0000051536</strain>
    </source>
</reference>
<accession>A0A8H7PQS0</accession>
<protein>
    <recommendedName>
        <fullName evidence="3">Coproporphyrinogen III oxidase</fullName>
    </recommendedName>
</protein>
<dbReference type="OrthoDB" id="431409at2759"/>
<dbReference type="SUPFAM" id="SSF102114">
    <property type="entry name" value="Radical SAM enzymes"/>
    <property type="match status" value="1"/>
</dbReference>
<proteinExistence type="predicted"/>
<evidence type="ECO:0000313" key="1">
    <source>
        <dbReference type="EMBL" id="KAG2178376.1"/>
    </source>
</evidence>
<evidence type="ECO:0008006" key="3">
    <source>
        <dbReference type="Google" id="ProtNLM"/>
    </source>
</evidence>
<keyword evidence="2" id="KW-1185">Reference proteome</keyword>
<dbReference type="Proteomes" id="UP000612746">
    <property type="component" value="Unassembled WGS sequence"/>
</dbReference>
<dbReference type="GO" id="GO:0005739">
    <property type="term" value="C:mitochondrion"/>
    <property type="evidence" value="ECO:0007669"/>
    <property type="project" value="TreeGrafter"/>
</dbReference>
<sequence>ATTQHGLFHYEVSNYARTTAAMSRHNFSYWRGMDYIGIGPGAHGRLTQLDGERLRTFGEFHPERWMAQCEEEGDG</sequence>